<dbReference type="STRING" id="1432656.X802_02440"/>
<dbReference type="PATRIC" id="fig|1432656.3.peg.477"/>
<dbReference type="Proteomes" id="UP000062043">
    <property type="component" value="Chromosome"/>
</dbReference>
<feature type="domain" description="Na+/H+ antiporter NhaC-like C-terminal" evidence="7">
    <location>
        <begin position="157"/>
        <end position="282"/>
    </location>
</feature>
<organism evidence="8 9">
    <name type="scientific">Thermococcus guaymasensis DSM 11113</name>
    <dbReference type="NCBI Taxonomy" id="1432656"/>
    <lineage>
        <taxon>Archaea</taxon>
        <taxon>Methanobacteriati</taxon>
        <taxon>Methanobacteriota</taxon>
        <taxon>Thermococci</taxon>
        <taxon>Thermococcales</taxon>
        <taxon>Thermococcaceae</taxon>
        <taxon>Thermococcus</taxon>
    </lineage>
</organism>
<feature type="transmembrane region" description="Helical" evidence="6">
    <location>
        <begin position="404"/>
        <end position="422"/>
    </location>
</feature>
<dbReference type="GeneID" id="27134514"/>
<feature type="transmembrane region" description="Helical" evidence="6">
    <location>
        <begin position="196"/>
        <end position="213"/>
    </location>
</feature>
<name>A0A0X1KIR7_9EURY</name>
<keyword evidence="9" id="KW-1185">Reference proteome</keyword>
<keyword evidence="3 6" id="KW-0812">Transmembrane</keyword>
<dbReference type="PANTHER" id="PTHR43478:SF1">
    <property type="entry name" value="NA+_H+ ANTIPORTER NHAC-LIKE C-TERMINAL DOMAIN-CONTAINING PROTEIN"/>
    <property type="match status" value="1"/>
</dbReference>
<feature type="transmembrane region" description="Helical" evidence="6">
    <location>
        <begin position="257"/>
        <end position="277"/>
    </location>
</feature>
<feature type="transmembrane region" description="Helical" evidence="6">
    <location>
        <begin position="26"/>
        <end position="43"/>
    </location>
</feature>
<keyword evidence="4 6" id="KW-1133">Transmembrane helix</keyword>
<feature type="transmembrane region" description="Helical" evidence="6">
    <location>
        <begin position="6"/>
        <end position="21"/>
    </location>
</feature>
<dbReference type="KEGG" id="tgy:X802_02440"/>
<dbReference type="OrthoDB" id="76879at2157"/>
<gene>
    <name evidence="8" type="ORF">X802_02440</name>
</gene>
<proteinExistence type="predicted"/>
<feature type="domain" description="Na+/H+ antiporter NhaC-like C-terminal" evidence="7">
    <location>
        <begin position="392"/>
        <end position="588"/>
    </location>
</feature>
<evidence type="ECO:0000256" key="6">
    <source>
        <dbReference type="SAM" id="Phobius"/>
    </source>
</evidence>
<evidence type="ECO:0000256" key="5">
    <source>
        <dbReference type="ARBA" id="ARBA00023136"/>
    </source>
</evidence>
<dbReference type="RefSeq" id="WP_062370675.1">
    <property type="nucleotide sequence ID" value="NZ_CP007140.1"/>
</dbReference>
<evidence type="ECO:0000256" key="3">
    <source>
        <dbReference type="ARBA" id="ARBA00022692"/>
    </source>
</evidence>
<sequence length="633" mass="68866">MSDFGVLSLLPPLVAIVLAIWTKRVLFALFAGVWIGGTMVSGWNPVTGTIQTWSWIIENITDSWNATILVFDLLIGAGVGLIYKSGGVHAVARALSKRVRSSRDASVLGWLLGVLVFFDDYTNTIIVGNTMRPITDRTRVSREMLAYIDDSTAAPVAGIALVSTWIGYELGLIKEAFVDLGVSTGEYYAWLHSVPYRFYSILAIVLVFIVAYTHRHYGPMLKAEYRARTTGKVLRDGAKPMMTTEIDLGQPKEGGTVWNFVLPIAMLVLVTLGGMWYTGANTYRDSFISDNQDILNVIGLADRSDIIDQLMAGEDVTLHNVEIMPYNESIEKFFYVDSEAAQEAYNSSVKKVLNAAGILGEENRKAIFEQLYSGKPYRIESLTLEGYGSPAVMDILSNSDAATALLWGSFAMLLTAILIIGLQRQMTFEELESTLVQGMKQMMFATAILVLAWSIKSATGAVGTADYVVGLAKSAGLSGGWVPIIVFLSAMFISFTTGTSWGTFGIMMPIAIPLAYGVTGHVGPEVFASIGAVFAGGIFGDHCSPISDTTIMSSMFAGSDHIDHVTTQVPYAVTASAVGLFLYVLFGLGVRSWIILLPIGIVLLVAAWYFLSEWYGKKYGIPHGKVPIYVVEE</sequence>
<dbReference type="AlphaFoldDB" id="A0A0X1KIR7"/>
<accession>A0A0X1KIR7</accession>
<keyword evidence="5 6" id="KW-0472">Membrane</keyword>
<reference evidence="8 9" key="1">
    <citation type="submission" date="2014-01" db="EMBL/GenBank/DDBJ databases">
        <title>Genome sequencing of Thermococcus guaymasensis.</title>
        <authorList>
            <person name="Zhang X."/>
            <person name="Alvare G."/>
            <person name="Fristensky B."/>
            <person name="Chen L."/>
            <person name="Suen T."/>
            <person name="Chen Q."/>
            <person name="Ma K."/>
        </authorList>
    </citation>
    <scope>NUCLEOTIDE SEQUENCE [LARGE SCALE GENOMIC DNA]</scope>
    <source>
        <strain evidence="8 9">DSM 11113</strain>
    </source>
</reference>
<dbReference type="InterPro" id="IPR018461">
    <property type="entry name" value="Na/H_Antiport_NhaC-like_C"/>
</dbReference>
<dbReference type="Pfam" id="PF03553">
    <property type="entry name" value="Na_H_antiporter"/>
    <property type="match status" value="2"/>
</dbReference>
<keyword evidence="2" id="KW-1003">Cell membrane</keyword>
<feature type="transmembrane region" description="Helical" evidence="6">
    <location>
        <begin position="63"/>
        <end position="83"/>
    </location>
</feature>
<feature type="transmembrane region" description="Helical" evidence="6">
    <location>
        <begin position="481"/>
        <end position="504"/>
    </location>
</feature>
<evidence type="ECO:0000313" key="9">
    <source>
        <dbReference type="Proteomes" id="UP000062043"/>
    </source>
</evidence>
<evidence type="ECO:0000256" key="2">
    <source>
        <dbReference type="ARBA" id="ARBA00022475"/>
    </source>
</evidence>
<feature type="transmembrane region" description="Helical" evidence="6">
    <location>
        <begin position="443"/>
        <end position="469"/>
    </location>
</feature>
<evidence type="ECO:0000256" key="1">
    <source>
        <dbReference type="ARBA" id="ARBA00004651"/>
    </source>
</evidence>
<evidence type="ECO:0000313" key="8">
    <source>
        <dbReference type="EMBL" id="AJC71161.1"/>
    </source>
</evidence>
<protein>
    <submittedName>
        <fullName evidence="8">Sodium:proton antiporter</fullName>
    </submittedName>
</protein>
<feature type="transmembrane region" description="Helical" evidence="6">
    <location>
        <begin position="104"/>
        <end position="122"/>
    </location>
</feature>
<feature type="transmembrane region" description="Helical" evidence="6">
    <location>
        <begin position="592"/>
        <end position="611"/>
    </location>
</feature>
<dbReference type="PANTHER" id="PTHR43478">
    <property type="entry name" value="NA+/H+ ANTIPORTER-RELATED"/>
    <property type="match status" value="1"/>
</dbReference>
<dbReference type="GO" id="GO:0005886">
    <property type="term" value="C:plasma membrane"/>
    <property type="evidence" value="ECO:0007669"/>
    <property type="project" value="UniProtKB-SubCell"/>
</dbReference>
<dbReference type="EMBL" id="CP007140">
    <property type="protein sequence ID" value="AJC71161.1"/>
    <property type="molecule type" value="Genomic_DNA"/>
</dbReference>
<comment type="subcellular location">
    <subcellularLocation>
        <location evidence="1">Cell membrane</location>
        <topology evidence="1">Multi-pass membrane protein</topology>
    </subcellularLocation>
</comment>
<feature type="transmembrane region" description="Helical" evidence="6">
    <location>
        <begin position="569"/>
        <end position="586"/>
    </location>
</feature>
<evidence type="ECO:0000259" key="7">
    <source>
        <dbReference type="Pfam" id="PF03553"/>
    </source>
</evidence>
<evidence type="ECO:0000256" key="4">
    <source>
        <dbReference type="ARBA" id="ARBA00022989"/>
    </source>
</evidence>